<feature type="region of interest" description="Disordered" evidence="1">
    <location>
        <begin position="415"/>
        <end position="445"/>
    </location>
</feature>
<feature type="compositionally biased region" description="Polar residues" evidence="1">
    <location>
        <begin position="427"/>
        <end position="438"/>
    </location>
</feature>
<evidence type="ECO:0000313" key="3">
    <source>
        <dbReference type="Proteomes" id="UP001152799"/>
    </source>
</evidence>
<name>A0A9P0GRK2_9CUCU</name>
<gene>
    <name evidence="2" type="ORF">CEUTPL_LOCUS12215</name>
</gene>
<feature type="compositionally biased region" description="Basic and acidic residues" evidence="1">
    <location>
        <begin position="28"/>
        <end position="44"/>
    </location>
</feature>
<keyword evidence="3" id="KW-1185">Reference proteome</keyword>
<organism evidence="2 3">
    <name type="scientific">Ceutorhynchus assimilis</name>
    <name type="common">cabbage seed weevil</name>
    <dbReference type="NCBI Taxonomy" id="467358"/>
    <lineage>
        <taxon>Eukaryota</taxon>
        <taxon>Metazoa</taxon>
        <taxon>Ecdysozoa</taxon>
        <taxon>Arthropoda</taxon>
        <taxon>Hexapoda</taxon>
        <taxon>Insecta</taxon>
        <taxon>Pterygota</taxon>
        <taxon>Neoptera</taxon>
        <taxon>Endopterygota</taxon>
        <taxon>Coleoptera</taxon>
        <taxon>Polyphaga</taxon>
        <taxon>Cucujiformia</taxon>
        <taxon>Curculionidae</taxon>
        <taxon>Ceutorhynchinae</taxon>
        <taxon>Ceutorhynchus</taxon>
    </lineage>
</organism>
<protein>
    <submittedName>
        <fullName evidence="2">Uncharacterized protein</fullName>
    </submittedName>
</protein>
<dbReference type="OrthoDB" id="2017408at2759"/>
<feature type="compositionally biased region" description="Basic and acidic residues" evidence="1">
    <location>
        <begin position="415"/>
        <end position="426"/>
    </location>
</feature>
<feature type="region of interest" description="Disordered" evidence="1">
    <location>
        <begin position="1"/>
        <end position="69"/>
    </location>
</feature>
<reference evidence="2" key="1">
    <citation type="submission" date="2022-01" db="EMBL/GenBank/DDBJ databases">
        <authorList>
            <person name="King R."/>
        </authorList>
    </citation>
    <scope>NUCLEOTIDE SEQUENCE</scope>
</reference>
<dbReference type="Proteomes" id="UP001152799">
    <property type="component" value="Chromosome 7"/>
</dbReference>
<evidence type="ECO:0000256" key="1">
    <source>
        <dbReference type="SAM" id="MobiDB-lite"/>
    </source>
</evidence>
<evidence type="ECO:0000313" key="2">
    <source>
        <dbReference type="EMBL" id="CAH1133776.1"/>
    </source>
</evidence>
<accession>A0A9P0GRK2</accession>
<proteinExistence type="predicted"/>
<dbReference type="AlphaFoldDB" id="A0A9P0GRK2"/>
<feature type="compositionally biased region" description="Basic residues" evidence="1">
    <location>
        <begin position="57"/>
        <end position="69"/>
    </location>
</feature>
<dbReference type="EMBL" id="OU892283">
    <property type="protein sequence ID" value="CAH1133776.1"/>
    <property type="molecule type" value="Genomic_DNA"/>
</dbReference>
<sequence length="488" mass="56579">MSLKRHKSSFDEISTQLVPVEEASTKQSQEEKCSGSTEEFRDDVNVLWDYNSPQSKPKSKGRTSDKKKLKLENYIMSPRAPLRRHLSDNDKQIIKQDFCKLREEMKALKAALAKPDHETSLVISPREERFFKIDLEESPPDDFDDIMNFDPFDDNMDNQLLTFSQQIEENPINCDINGTKVKSRLEKPDVFNDSFDNAMGDFDSDILDQMTQVMDIEQAKNASDNKQTVTFYHSPGKSTQCIQSFNSELSQEKLQEIEKKRLEALAKLEAKKRLNPNRTATQENKHVPNFKCDSKSELSEEKLQEIIEKKRLEALAKLEANKKRLDPDKTVEIATFSPEKHNFPCISKDEIEKKRLEAMAKLHANKKRVEPNKPKVTDIIHCTPEDRTTKPVQTFNFDNNLQEIEKKRLEALAKLEANKRRPESNKAPESTSSSNSPLHCTPEEIEKKRLEALAKREAKRQQDIIEKKKLEALKRREESRKKMQTKIF</sequence>